<dbReference type="FunFam" id="3.30.230.70:FF:000001">
    <property type="entry name" value="Polyribonucleotide nucleotidyltransferase"/>
    <property type="match status" value="1"/>
</dbReference>
<accession>A0A0F9DJU0</accession>
<dbReference type="Pfam" id="PF03725">
    <property type="entry name" value="RNase_PH_C"/>
    <property type="match status" value="1"/>
</dbReference>
<dbReference type="GO" id="GO:0006402">
    <property type="term" value="P:mRNA catabolic process"/>
    <property type="evidence" value="ECO:0007669"/>
    <property type="project" value="InterPro"/>
</dbReference>
<dbReference type="GO" id="GO:0006396">
    <property type="term" value="P:RNA processing"/>
    <property type="evidence" value="ECO:0007669"/>
    <property type="project" value="InterPro"/>
</dbReference>
<keyword evidence="4" id="KW-0694">RNA-binding</keyword>
<evidence type="ECO:0000259" key="7">
    <source>
        <dbReference type="Pfam" id="PF03726"/>
    </source>
</evidence>
<name>A0A0F9DJU0_9ZZZZ</name>
<feature type="domain" description="Exoribonuclease phosphorolytic" evidence="5">
    <location>
        <begin position="13"/>
        <end position="142"/>
    </location>
</feature>
<evidence type="ECO:0000256" key="4">
    <source>
        <dbReference type="ARBA" id="ARBA00022884"/>
    </source>
</evidence>
<sequence length="440" mass="48344">MVENVQLGIGGGNLIIETGKIARQASGSVTVTYEGSVVLAAACSSKNEAKGIDYLPLTVNYKERYYAAGKIPGGFIKREGRPKDKEILVSRLIDRPIRPLFPKNYRNEIQVLITTISTDQINPPDILAINGASVSLGLSDIPFQKLIGAVRVGMIGGEYIINPTFDQIADGKINLVVAGTDDAVLMVEGSSKEASEEELLEGISFAEKYIKDIIGIQRDLVERVGKPKQIVNEEPYPEGLPETIRNIATDWYRDACFVTGKLERQDALQSAGEKTIAKIKDQYAEEALTFAHEILEDLEAEIVRKSILEEKKRSDGRGLKDIRQINIELDLFPRTHGSALFTRGETQSLAITSLGTVSDEQRFDDIEGEGTKNFMLHYNFPPYSVGEVGFAFGPGRREIGHGNLAERAIVPMLPAKEDFPYTMRVVSEITESNGSSSMAS</sequence>
<evidence type="ECO:0000256" key="1">
    <source>
        <dbReference type="ARBA" id="ARBA00012416"/>
    </source>
</evidence>
<organism evidence="8">
    <name type="scientific">marine sediment metagenome</name>
    <dbReference type="NCBI Taxonomy" id="412755"/>
    <lineage>
        <taxon>unclassified sequences</taxon>
        <taxon>metagenomes</taxon>
        <taxon>ecological metagenomes</taxon>
    </lineage>
</organism>
<dbReference type="Gene3D" id="3.30.230.70">
    <property type="entry name" value="GHMP Kinase, N-terminal domain"/>
    <property type="match status" value="2"/>
</dbReference>
<feature type="domain" description="Exoribonuclease phosphorolytic" evidence="5">
    <location>
        <begin position="322"/>
        <end position="440"/>
    </location>
</feature>
<evidence type="ECO:0000256" key="2">
    <source>
        <dbReference type="ARBA" id="ARBA00022679"/>
    </source>
</evidence>
<dbReference type="InterPro" id="IPR027408">
    <property type="entry name" value="PNPase/RNase_PH_dom_sf"/>
</dbReference>
<gene>
    <name evidence="8" type="ORF">LCGC14_2537360</name>
</gene>
<dbReference type="InterPro" id="IPR001247">
    <property type="entry name" value="ExoRNase_PH_dom1"/>
</dbReference>
<feature type="non-terminal residue" evidence="8">
    <location>
        <position position="440"/>
    </location>
</feature>
<dbReference type="InterPro" id="IPR012162">
    <property type="entry name" value="PNPase"/>
</dbReference>
<dbReference type="InterPro" id="IPR036345">
    <property type="entry name" value="ExoRNase_PH_dom2_sf"/>
</dbReference>
<dbReference type="Pfam" id="PF01138">
    <property type="entry name" value="RNase_PH"/>
    <property type="match status" value="2"/>
</dbReference>
<dbReference type="EMBL" id="LAZR01041325">
    <property type="protein sequence ID" value="KKL12278.1"/>
    <property type="molecule type" value="Genomic_DNA"/>
</dbReference>
<keyword evidence="2" id="KW-0808">Transferase</keyword>
<feature type="domain" description="Polyribonucleotide nucleotidyltransferase RNA-binding" evidence="7">
    <location>
        <begin position="241"/>
        <end position="317"/>
    </location>
</feature>
<evidence type="ECO:0000313" key="8">
    <source>
        <dbReference type="EMBL" id="KKL12278.1"/>
    </source>
</evidence>
<dbReference type="NCBIfam" id="NF008805">
    <property type="entry name" value="PRK11824.1"/>
    <property type="match status" value="1"/>
</dbReference>
<reference evidence="8" key="1">
    <citation type="journal article" date="2015" name="Nature">
        <title>Complex archaea that bridge the gap between prokaryotes and eukaryotes.</title>
        <authorList>
            <person name="Spang A."/>
            <person name="Saw J.H."/>
            <person name="Jorgensen S.L."/>
            <person name="Zaremba-Niedzwiedzka K."/>
            <person name="Martijn J."/>
            <person name="Lind A.E."/>
            <person name="van Eijk R."/>
            <person name="Schleper C."/>
            <person name="Guy L."/>
            <person name="Ettema T.J."/>
        </authorList>
    </citation>
    <scope>NUCLEOTIDE SEQUENCE</scope>
</reference>
<dbReference type="AlphaFoldDB" id="A0A0F9DJU0"/>
<dbReference type="NCBIfam" id="TIGR03591">
    <property type="entry name" value="polynuc_phos"/>
    <property type="match status" value="1"/>
</dbReference>
<dbReference type="CDD" id="cd11363">
    <property type="entry name" value="RNase_PH_PNPase_1"/>
    <property type="match status" value="1"/>
</dbReference>
<evidence type="ECO:0000259" key="5">
    <source>
        <dbReference type="Pfam" id="PF01138"/>
    </source>
</evidence>
<dbReference type="PANTHER" id="PTHR11252:SF0">
    <property type="entry name" value="POLYRIBONUCLEOTIDE NUCLEOTIDYLTRANSFERASE 1, MITOCHONDRIAL"/>
    <property type="match status" value="1"/>
</dbReference>
<dbReference type="GO" id="GO:0003723">
    <property type="term" value="F:RNA binding"/>
    <property type="evidence" value="ECO:0007669"/>
    <property type="project" value="UniProtKB-KW"/>
</dbReference>
<dbReference type="GO" id="GO:0005829">
    <property type="term" value="C:cytosol"/>
    <property type="evidence" value="ECO:0007669"/>
    <property type="project" value="TreeGrafter"/>
</dbReference>
<dbReference type="GO" id="GO:0000175">
    <property type="term" value="F:3'-5'-RNA exonuclease activity"/>
    <property type="evidence" value="ECO:0007669"/>
    <property type="project" value="TreeGrafter"/>
</dbReference>
<dbReference type="SUPFAM" id="SSF54211">
    <property type="entry name" value="Ribosomal protein S5 domain 2-like"/>
    <property type="match status" value="2"/>
</dbReference>
<proteinExistence type="predicted"/>
<dbReference type="Pfam" id="PF03726">
    <property type="entry name" value="PNPase"/>
    <property type="match status" value="1"/>
</dbReference>
<dbReference type="GO" id="GO:0004654">
    <property type="term" value="F:polyribonucleotide nucleotidyltransferase activity"/>
    <property type="evidence" value="ECO:0007669"/>
    <property type="project" value="UniProtKB-EC"/>
</dbReference>
<dbReference type="InterPro" id="IPR020568">
    <property type="entry name" value="Ribosomal_Su5_D2-typ_SF"/>
</dbReference>
<evidence type="ECO:0000259" key="6">
    <source>
        <dbReference type="Pfam" id="PF03725"/>
    </source>
</evidence>
<feature type="domain" description="Exoribonuclease phosphorolytic" evidence="6">
    <location>
        <begin position="146"/>
        <end position="208"/>
    </location>
</feature>
<comment type="caution">
    <text evidence="8">The sequence shown here is derived from an EMBL/GenBank/DDBJ whole genome shotgun (WGS) entry which is preliminary data.</text>
</comment>
<dbReference type="InterPro" id="IPR015847">
    <property type="entry name" value="ExoRNase_PH_dom2"/>
</dbReference>
<evidence type="ECO:0000256" key="3">
    <source>
        <dbReference type="ARBA" id="ARBA00022695"/>
    </source>
</evidence>
<dbReference type="EC" id="2.7.7.8" evidence="1"/>
<keyword evidence="3" id="KW-0548">Nucleotidyltransferase</keyword>
<dbReference type="SUPFAM" id="SSF55666">
    <property type="entry name" value="Ribonuclease PH domain 2-like"/>
    <property type="match status" value="1"/>
</dbReference>
<dbReference type="InterPro" id="IPR015848">
    <property type="entry name" value="PNPase_PH_RNA-bd_bac/org-type"/>
</dbReference>
<protein>
    <recommendedName>
        <fullName evidence="1">polyribonucleotide nucleotidyltransferase</fullName>
        <ecNumber evidence="1">2.7.7.8</ecNumber>
    </recommendedName>
</protein>
<dbReference type="PANTHER" id="PTHR11252">
    <property type="entry name" value="POLYRIBONUCLEOTIDE NUCLEOTIDYLTRANSFERASE"/>
    <property type="match status" value="1"/>
</dbReference>